<dbReference type="GO" id="GO:0016787">
    <property type="term" value="F:hydrolase activity"/>
    <property type="evidence" value="ECO:0007669"/>
    <property type="project" value="UniProtKB-KW"/>
</dbReference>
<dbReference type="EMBL" id="JAUOTP010000001">
    <property type="protein sequence ID" value="MDO6413262.1"/>
    <property type="molecule type" value="Genomic_DNA"/>
</dbReference>
<keyword evidence="1" id="KW-0378">Hydrolase</keyword>
<keyword evidence="2" id="KW-1185">Reference proteome</keyword>
<name>A0ABT8Y5I1_9SPHN</name>
<dbReference type="Proteomes" id="UP001169764">
    <property type="component" value="Unassembled WGS sequence"/>
</dbReference>
<evidence type="ECO:0000313" key="2">
    <source>
        <dbReference type="Proteomes" id="UP001169764"/>
    </source>
</evidence>
<protein>
    <submittedName>
        <fullName evidence="1">Acyloxyacyl hydrolase</fullName>
    </submittedName>
</protein>
<sequence>MDRVSGSFVIIVACVPFPARAQSEPLRPGAEIAIGWLDHGIRKPFRSAPPPGFIYEGEEERHTADLQFVYRSAPLTVALKPRLTARLQLNTAGRTSFASLGAEWRQHLLNDRVYAQTGIGLTIHDGYRMTPDPFAPGLSDAEAARRYRLYSRRTSFGSRVLFNPSLSLGVRLDTRWAIEAAFEHFSHAQLFGKQNPGINTIGLRLVHALGR</sequence>
<dbReference type="Gene3D" id="2.40.160.20">
    <property type="match status" value="1"/>
</dbReference>
<proteinExistence type="predicted"/>
<reference evidence="1" key="1">
    <citation type="submission" date="2023-07" db="EMBL/GenBank/DDBJ databases">
        <authorList>
            <person name="Kim M."/>
        </authorList>
    </citation>
    <scope>NUCLEOTIDE SEQUENCE</scope>
    <source>
        <strain evidence="1">BIUV-7</strain>
    </source>
</reference>
<organism evidence="1 2">
    <name type="scientific">Sphingomonas natans</name>
    <dbReference type="NCBI Taxonomy" id="3063330"/>
    <lineage>
        <taxon>Bacteria</taxon>
        <taxon>Pseudomonadati</taxon>
        <taxon>Pseudomonadota</taxon>
        <taxon>Alphaproteobacteria</taxon>
        <taxon>Sphingomonadales</taxon>
        <taxon>Sphingomonadaceae</taxon>
        <taxon>Sphingomonas</taxon>
    </lineage>
</organism>
<dbReference type="RefSeq" id="WP_303539574.1">
    <property type="nucleotide sequence ID" value="NZ_JAUOTP010000001.1"/>
</dbReference>
<accession>A0ABT8Y5I1</accession>
<evidence type="ECO:0000313" key="1">
    <source>
        <dbReference type="EMBL" id="MDO6413262.1"/>
    </source>
</evidence>
<gene>
    <name evidence="1" type="ORF">Q4F19_02605</name>
</gene>
<dbReference type="InterPro" id="IPR018550">
    <property type="entry name" value="Lipid-A_deacylase-rel"/>
</dbReference>
<comment type="caution">
    <text evidence="1">The sequence shown here is derived from an EMBL/GenBank/DDBJ whole genome shotgun (WGS) entry which is preliminary data.</text>
</comment>
<dbReference type="Pfam" id="PF09411">
    <property type="entry name" value="PagL"/>
    <property type="match status" value="1"/>
</dbReference>